<name>A0A4S2L1L2_9HYME</name>
<dbReference type="GO" id="GO:0005634">
    <property type="term" value="C:nucleus"/>
    <property type="evidence" value="ECO:0007669"/>
    <property type="project" value="UniProtKB-SubCell"/>
</dbReference>
<dbReference type="PANTHER" id="PTHR24406">
    <property type="entry name" value="TRANSCRIPTIONAL REPRESSOR CTCFL-RELATED"/>
    <property type="match status" value="1"/>
</dbReference>
<comment type="subcellular location">
    <subcellularLocation>
        <location evidence="1">Nucleus</location>
    </subcellularLocation>
</comment>
<proteinExistence type="predicted"/>
<evidence type="ECO:0000256" key="2">
    <source>
        <dbReference type="ARBA" id="ARBA00022723"/>
    </source>
</evidence>
<organism evidence="10 11">
    <name type="scientific">Temnothorax longispinosus</name>
    <dbReference type="NCBI Taxonomy" id="300112"/>
    <lineage>
        <taxon>Eukaryota</taxon>
        <taxon>Metazoa</taxon>
        <taxon>Ecdysozoa</taxon>
        <taxon>Arthropoda</taxon>
        <taxon>Hexapoda</taxon>
        <taxon>Insecta</taxon>
        <taxon>Pterygota</taxon>
        <taxon>Neoptera</taxon>
        <taxon>Endopterygota</taxon>
        <taxon>Hymenoptera</taxon>
        <taxon>Apocrita</taxon>
        <taxon>Aculeata</taxon>
        <taxon>Formicoidea</taxon>
        <taxon>Formicidae</taxon>
        <taxon>Myrmicinae</taxon>
        <taxon>Temnothorax</taxon>
    </lineage>
</organism>
<keyword evidence="11" id="KW-1185">Reference proteome</keyword>
<feature type="domain" description="C2H2-type" evidence="9">
    <location>
        <begin position="925"/>
        <end position="955"/>
    </location>
</feature>
<evidence type="ECO:0000313" key="11">
    <source>
        <dbReference type="Proteomes" id="UP000310200"/>
    </source>
</evidence>
<dbReference type="SMART" id="SM00355">
    <property type="entry name" value="ZnF_C2H2"/>
    <property type="match status" value="11"/>
</dbReference>
<comment type="caution">
    <text evidence="10">The sequence shown here is derived from an EMBL/GenBank/DDBJ whole genome shotgun (WGS) entry which is preliminary data.</text>
</comment>
<keyword evidence="4 7" id="KW-0863">Zinc-finger</keyword>
<feature type="compositionally biased region" description="Pro residues" evidence="8">
    <location>
        <begin position="643"/>
        <end position="652"/>
    </location>
</feature>
<feature type="region of interest" description="Disordered" evidence="8">
    <location>
        <begin position="1646"/>
        <end position="1681"/>
    </location>
</feature>
<evidence type="ECO:0000256" key="8">
    <source>
        <dbReference type="SAM" id="MobiDB-lite"/>
    </source>
</evidence>
<dbReference type="InterPro" id="IPR013087">
    <property type="entry name" value="Znf_C2H2_type"/>
</dbReference>
<evidence type="ECO:0000256" key="5">
    <source>
        <dbReference type="ARBA" id="ARBA00022833"/>
    </source>
</evidence>
<feature type="region of interest" description="Disordered" evidence="8">
    <location>
        <begin position="638"/>
        <end position="695"/>
    </location>
</feature>
<evidence type="ECO:0000256" key="6">
    <source>
        <dbReference type="ARBA" id="ARBA00023242"/>
    </source>
</evidence>
<feature type="region of interest" description="Disordered" evidence="8">
    <location>
        <begin position="610"/>
        <end position="629"/>
    </location>
</feature>
<dbReference type="PROSITE" id="PS50157">
    <property type="entry name" value="ZINC_FINGER_C2H2_2"/>
    <property type="match status" value="3"/>
</dbReference>
<evidence type="ECO:0000256" key="1">
    <source>
        <dbReference type="ARBA" id="ARBA00004123"/>
    </source>
</evidence>
<dbReference type="PROSITE" id="PS00028">
    <property type="entry name" value="ZINC_FINGER_C2H2_1"/>
    <property type="match status" value="5"/>
</dbReference>
<keyword evidence="5" id="KW-0862">Zinc</keyword>
<dbReference type="EMBL" id="QBLH01000326">
    <property type="protein sequence ID" value="TGZ56583.1"/>
    <property type="molecule type" value="Genomic_DNA"/>
</dbReference>
<feature type="compositionally biased region" description="Polar residues" evidence="8">
    <location>
        <begin position="1177"/>
        <end position="1203"/>
    </location>
</feature>
<evidence type="ECO:0000313" key="10">
    <source>
        <dbReference type="EMBL" id="TGZ56583.1"/>
    </source>
</evidence>
<dbReference type="Proteomes" id="UP000310200">
    <property type="component" value="Unassembled WGS sequence"/>
</dbReference>
<dbReference type="GO" id="GO:0008270">
    <property type="term" value="F:zinc ion binding"/>
    <property type="evidence" value="ECO:0007669"/>
    <property type="project" value="UniProtKB-KW"/>
</dbReference>
<reference evidence="10 11" key="1">
    <citation type="journal article" date="2019" name="Philos. Trans. R. Soc. Lond., B, Biol. Sci.">
        <title>Ant behaviour and brain gene expression of defending hosts depend on the ecological success of the intruding social parasite.</title>
        <authorList>
            <person name="Kaur R."/>
            <person name="Stoldt M."/>
            <person name="Jongepier E."/>
            <person name="Feldmeyer B."/>
            <person name="Menzel F."/>
            <person name="Bornberg-Bauer E."/>
            <person name="Foitzik S."/>
        </authorList>
    </citation>
    <scope>NUCLEOTIDE SEQUENCE [LARGE SCALE GENOMIC DNA]</scope>
    <source>
        <tissue evidence="10">Whole body</tissue>
    </source>
</reference>
<dbReference type="STRING" id="300112.A0A4S2L1L2"/>
<dbReference type="InterPro" id="IPR050888">
    <property type="entry name" value="ZnF_C2H2-type_TF"/>
</dbReference>
<feature type="compositionally biased region" description="Basic and acidic residues" evidence="8">
    <location>
        <begin position="1646"/>
        <end position="1674"/>
    </location>
</feature>
<feature type="region of interest" description="Disordered" evidence="8">
    <location>
        <begin position="1174"/>
        <end position="1203"/>
    </location>
</feature>
<evidence type="ECO:0000256" key="3">
    <source>
        <dbReference type="ARBA" id="ARBA00022737"/>
    </source>
</evidence>
<keyword evidence="3" id="KW-0677">Repeat</keyword>
<gene>
    <name evidence="10" type="ORF">DBV15_06346</name>
</gene>
<keyword evidence="6" id="KW-0539">Nucleus</keyword>
<keyword evidence="2" id="KW-0479">Metal-binding</keyword>
<feature type="compositionally biased region" description="Low complexity" evidence="8">
    <location>
        <begin position="611"/>
        <end position="627"/>
    </location>
</feature>
<protein>
    <recommendedName>
        <fullName evidence="9">C2H2-type domain-containing protein</fullName>
    </recommendedName>
</protein>
<dbReference type="Gene3D" id="3.30.160.60">
    <property type="entry name" value="Classic Zinc Finger"/>
    <property type="match status" value="1"/>
</dbReference>
<feature type="domain" description="C2H2-type" evidence="9">
    <location>
        <begin position="64"/>
        <end position="87"/>
    </location>
</feature>
<feature type="compositionally biased region" description="Low complexity" evidence="8">
    <location>
        <begin position="504"/>
        <end position="521"/>
    </location>
</feature>
<evidence type="ECO:0000256" key="7">
    <source>
        <dbReference type="PROSITE-ProRule" id="PRU00042"/>
    </source>
</evidence>
<accession>A0A4S2L1L2</accession>
<sequence>DRFSSRSQRIGPKVHKNRRIDNRWGEEYHQAIQNIVFGRHCLPYMPTEPPASLSEEIVESGPLYVCKHCKDCFRFQSSFEDHNARHSWILGLWCHECFETVCTHTQTRTANIKCSTCTKINSDKRAYFRAKGINKSLKLGAVRVFYNQCQFVEHLKMHKLSRVNMGDLMLLPLPTNMSNSDWSTEFEILCEALMEWAFILRTHIIDWLELYNLQDNWWKLVNGKSDDDIINAVVNSYEGRQLFETYDTSTTNMDYSSSNVSKSPLDIEFIDDSLINNDTNNYSANIISDKNVLENEDNPCTHTDITFVDCGPTSQYFEPEIPVNYTQQKQVTAQEVKNCHLANTAGMNNKTKNKEHNLHETDMIHENAIIAKAGDNGSNKNLIIEQSLKGHVQQYNTVQPFVKKTTANNHSKTGVRKISDNPIKVSIPFLAKKSTITTTNLEQNLQTTKTNSNSKVLTLQDPKNIASIISQLSPHLISNKKLIVIGQDSRNVIAHDASETATKTNSSISINSSGTNSNTSTQKMRDSNVKEQEVTEQIIVRNGIRYLLKSTRNIIKASKSSNLSIVRNVTKATKQPISEHNTSKSRLTLTNSNEIENVGMEQTASLHNNISLLTPSPSPSELSSSSSCELHIKKPSSQLRPILPKPLTPSPSPSELSSSSSCELHVKKPSSQLRPILPKLQKVPPHSSELSSSSSCELHIKKPSSQLRPILPKLQKVPPHLNSISALHSTQNYLLETISLIKEDNGDLYMDIKEVSRIQKESFRDVCDVIIKYRREMFDEFYQMNSLELKERLDHLLCVVKEMRQVLDFITEEVFMEKLRAVNTLQCILNECFNKYDREVREKQSNDVILNLWETKVDPVHKCPICNRLLKPKSYIAGFSKLPKNDKAYCSCYKRVCHMCLSYQGTMGQFIAHQNFHKIKKSKPYSCPDCHAVFESAISLEVHTWTVCFHTWKKQVFNCKICEIDGFRDLESITRHFVIMHSKTKVGCEDCSRVFLSYNEYVQHCTRTHPSKTEKNPIRLVICKLSNVILRCENYMTYLEKYPGIRKLIWFKCRFCHLITTDNKHVSVLLNNHIRSNHVETMSKILSKEAFIHIFGTESLKFKKKNSLQQFSGTPESDKDTDGTMVPKIVNTRTISSEIFEHGSEGTEYAWSTDINERRELLPRIVSIRGWIEDGATNDSKSSNSKKAVTKFSTETKEQSNSSSLQVIEMIETKDENPFSYEETAMELDDDKPNSNEETAKIKEPDKDNNELTMNVVCQSEKPLLVDTVDVRVDSPIILSKKVPNSTFERSTDSRIKIVDLRTICESEQFAEMSDIEMKDENASYMASIPKPPPLARMPQHLFEPVEVNELENEPENKLENKLENRLENKPAISRPRKPRAKKSFVRRVTNKSQMRIALGTDTQNEDGIDYLCHLCNERINTSRFVVQTHFREKHSEYRVAVITPRLSRMSPDFINGGYTKFINSKKRKSDSALFVTKRKRRWTQRKRRDVEMKDVNLPGLCLIQETAEDNYRDAEGNFVCKKCGEQCTDMPDLREHIAANHRLKGRYLICLECGENFMAAPSLQMHLKALHGIEDPISYMNQNPSYAPDDGDSQTGERTTVANQCYVCMAVFEDKAAVDKHLRVHGMAFLNRKRIEARNALEKKTVMQDDKPNITKNDSKESAKPDKPAETILEKINVSN</sequence>
<feature type="region of interest" description="Disordered" evidence="8">
    <location>
        <begin position="497"/>
        <end position="530"/>
    </location>
</feature>
<feature type="non-terminal residue" evidence="10">
    <location>
        <position position="1"/>
    </location>
</feature>
<evidence type="ECO:0000256" key="4">
    <source>
        <dbReference type="ARBA" id="ARBA00022771"/>
    </source>
</evidence>
<feature type="domain" description="C2H2-type" evidence="9">
    <location>
        <begin position="1549"/>
        <end position="1577"/>
    </location>
</feature>
<evidence type="ECO:0000259" key="9">
    <source>
        <dbReference type="PROSITE" id="PS50157"/>
    </source>
</evidence>